<dbReference type="AlphaFoldDB" id="A0AA88KRD4"/>
<gene>
    <name evidence="1" type="ORF">QYM36_018721</name>
</gene>
<name>A0AA88KRD4_ARTSF</name>
<organism evidence="1 2">
    <name type="scientific">Artemia franciscana</name>
    <name type="common">Brine shrimp</name>
    <name type="synonym">Artemia sanfranciscana</name>
    <dbReference type="NCBI Taxonomy" id="6661"/>
    <lineage>
        <taxon>Eukaryota</taxon>
        <taxon>Metazoa</taxon>
        <taxon>Ecdysozoa</taxon>
        <taxon>Arthropoda</taxon>
        <taxon>Crustacea</taxon>
        <taxon>Branchiopoda</taxon>
        <taxon>Anostraca</taxon>
        <taxon>Artemiidae</taxon>
        <taxon>Artemia</taxon>
    </lineage>
</organism>
<dbReference type="EMBL" id="JAVRJZ010000197">
    <property type="protein sequence ID" value="KAK2702673.1"/>
    <property type="molecule type" value="Genomic_DNA"/>
</dbReference>
<accession>A0AA88KRD4</accession>
<evidence type="ECO:0000313" key="1">
    <source>
        <dbReference type="EMBL" id="KAK2702673.1"/>
    </source>
</evidence>
<evidence type="ECO:0000313" key="2">
    <source>
        <dbReference type="Proteomes" id="UP001187531"/>
    </source>
</evidence>
<comment type="caution">
    <text evidence="1">The sequence shown here is derived from an EMBL/GenBank/DDBJ whole genome shotgun (WGS) entry which is preliminary data.</text>
</comment>
<sequence length="66" mass="7405">MSPDLSITDLDYADDVDMLAWSVAESQAMISDVTDRKILTNIRISQYKTKNMQNDGKAETPGDPKR</sequence>
<protein>
    <submittedName>
        <fullName evidence="1">Uncharacterized protein</fullName>
    </submittedName>
</protein>
<proteinExistence type="predicted"/>
<reference evidence="1" key="1">
    <citation type="submission" date="2023-07" db="EMBL/GenBank/DDBJ databases">
        <title>Chromosome-level genome assembly of Artemia franciscana.</title>
        <authorList>
            <person name="Jo E."/>
        </authorList>
    </citation>
    <scope>NUCLEOTIDE SEQUENCE</scope>
    <source>
        <tissue evidence="1">Whole body</tissue>
    </source>
</reference>
<dbReference type="Proteomes" id="UP001187531">
    <property type="component" value="Unassembled WGS sequence"/>
</dbReference>
<keyword evidence="2" id="KW-1185">Reference proteome</keyword>